<proteinExistence type="predicted"/>
<dbReference type="Gramene" id="RZC77053">
    <property type="protein sequence ID" value="RZC77053"/>
    <property type="gene ID" value="C5167_001240"/>
</dbReference>
<sequence length="134" mass="15141">MEDEEELIGDQDIDLMDAVMIVGLNQIENWLEFLLVADTGGDVMAWVMVAGDGRLKKELQRLNWLVVLNETEDGFPGDIWLSNGRTVMGLNLQVFRCSEPKNKEESVMDYGWLVLLPLQFGGSSDVFAGRDCWK</sequence>
<dbReference type="AlphaFoldDB" id="A0A4Y7KUN8"/>
<evidence type="ECO:0000313" key="2">
    <source>
        <dbReference type="Proteomes" id="UP000316621"/>
    </source>
</evidence>
<keyword evidence="2" id="KW-1185">Reference proteome</keyword>
<dbReference type="Proteomes" id="UP000316621">
    <property type="component" value="Chromosome 9"/>
</dbReference>
<name>A0A4Y7KUN8_PAPSO</name>
<organism evidence="1 2">
    <name type="scientific">Papaver somniferum</name>
    <name type="common">Opium poppy</name>
    <dbReference type="NCBI Taxonomy" id="3469"/>
    <lineage>
        <taxon>Eukaryota</taxon>
        <taxon>Viridiplantae</taxon>
        <taxon>Streptophyta</taxon>
        <taxon>Embryophyta</taxon>
        <taxon>Tracheophyta</taxon>
        <taxon>Spermatophyta</taxon>
        <taxon>Magnoliopsida</taxon>
        <taxon>Ranunculales</taxon>
        <taxon>Papaveraceae</taxon>
        <taxon>Papaveroideae</taxon>
        <taxon>Papaver</taxon>
    </lineage>
</organism>
<dbReference type="EMBL" id="CM010723">
    <property type="protein sequence ID" value="RZC77053.1"/>
    <property type="molecule type" value="Genomic_DNA"/>
</dbReference>
<gene>
    <name evidence="1" type="ORF">C5167_001240</name>
</gene>
<protein>
    <submittedName>
        <fullName evidence="1">Uncharacterized protein</fullName>
    </submittedName>
</protein>
<accession>A0A4Y7KUN8</accession>
<evidence type="ECO:0000313" key="1">
    <source>
        <dbReference type="EMBL" id="RZC77053.1"/>
    </source>
</evidence>
<reference evidence="1 2" key="1">
    <citation type="journal article" date="2018" name="Science">
        <title>The opium poppy genome and morphinan production.</title>
        <authorList>
            <person name="Guo L."/>
            <person name="Winzer T."/>
            <person name="Yang X."/>
            <person name="Li Y."/>
            <person name="Ning Z."/>
            <person name="He Z."/>
            <person name="Teodor R."/>
            <person name="Lu Y."/>
            <person name="Bowser T.A."/>
            <person name="Graham I.A."/>
            <person name="Ye K."/>
        </authorList>
    </citation>
    <scope>NUCLEOTIDE SEQUENCE [LARGE SCALE GENOMIC DNA]</scope>
    <source>
        <strain evidence="2">cv. HN1</strain>
        <tissue evidence="1">Leaves</tissue>
    </source>
</reference>